<keyword evidence="2" id="KW-1185">Reference proteome</keyword>
<organism evidence="1 2">
    <name type="scientific">Pycnococcus provasolii</name>
    <dbReference type="NCBI Taxonomy" id="41880"/>
    <lineage>
        <taxon>Eukaryota</taxon>
        <taxon>Viridiplantae</taxon>
        <taxon>Chlorophyta</taxon>
        <taxon>Pseudoscourfieldiophyceae</taxon>
        <taxon>Pseudoscourfieldiales</taxon>
        <taxon>Pycnococcaceae</taxon>
        <taxon>Pycnococcus</taxon>
    </lineage>
</organism>
<dbReference type="AlphaFoldDB" id="A0A830HMV1"/>
<comment type="caution">
    <text evidence="1">The sequence shown here is derived from an EMBL/GenBank/DDBJ whole genome shotgun (WGS) entry which is preliminary data.</text>
</comment>
<proteinExistence type="predicted"/>
<name>A0A830HMV1_9CHLO</name>
<sequence length="282" mass="29700">MSAPCRTTAAPSRGRRRAVVAVACSHHSRRSSLLASIYISSNLLSPSPSFARPPPVQPAPASVVSSDLFSFTAPVGFRVAANRPSSSSSPASFLGTSSSGETLAIATDLRRFAVISVRTEPYPEALRNLILQTSSNESSATPSAEQISRAITQPLADAVVFGTTDSVAGVVNGESGTVAFNLLDAQATNVQNCAAPAIKYEYVVEVCRGKIDATQGLDGKAMCLSPRDDGPLPTIRRRNRCVTVLRADQTLLTIRASAEDRAWDDQLDADTASALASFQCTL</sequence>
<reference evidence="1" key="1">
    <citation type="submission" date="2020-10" db="EMBL/GenBank/DDBJ databases">
        <title>Unveiling of a novel bifunctional photoreceptor, Dualchrome1, isolated from a cosmopolitan green alga.</title>
        <authorList>
            <person name="Suzuki S."/>
            <person name="Kawachi M."/>
        </authorList>
    </citation>
    <scope>NUCLEOTIDE SEQUENCE</scope>
    <source>
        <strain evidence="1">NIES 2893</strain>
    </source>
</reference>
<evidence type="ECO:0000313" key="2">
    <source>
        <dbReference type="Proteomes" id="UP000660262"/>
    </source>
</evidence>
<dbReference type="EMBL" id="BNJQ01000018">
    <property type="protein sequence ID" value="GHP07945.1"/>
    <property type="molecule type" value="Genomic_DNA"/>
</dbReference>
<dbReference type="Proteomes" id="UP000660262">
    <property type="component" value="Unassembled WGS sequence"/>
</dbReference>
<protein>
    <recommendedName>
        <fullName evidence="3">PsbP C-terminal domain-containing protein</fullName>
    </recommendedName>
</protein>
<evidence type="ECO:0008006" key="3">
    <source>
        <dbReference type="Google" id="ProtNLM"/>
    </source>
</evidence>
<evidence type="ECO:0000313" key="1">
    <source>
        <dbReference type="EMBL" id="GHP07945.1"/>
    </source>
</evidence>
<gene>
    <name evidence="1" type="ORF">PPROV_000668700</name>
</gene>
<accession>A0A830HMV1</accession>